<evidence type="ECO:0000313" key="7">
    <source>
        <dbReference type="EMBL" id="GGF29685.1"/>
    </source>
</evidence>
<evidence type="ECO:0000256" key="2">
    <source>
        <dbReference type="ARBA" id="ARBA00023125"/>
    </source>
</evidence>
<dbReference type="PANTHER" id="PTHR30055">
    <property type="entry name" value="HTH-TYPE TRANSCRIPTIONAL REGULATOR RUTR"/>
    <property type="match status" value="1"/>
</dbReference>
<evidence type="ECO:0000259" key="6">
    <source>
        <dbReference type="PROSITE" id="PS50977"/>
    </source>
</evidence>
<dbReference type="Pfam" id="PF00440">
    <property type="entry name" value="TetR_N"/>
    <property type="match status" value="1"/>
</dbReference>
<dbReference type="InterPro" id="IPR001647">
    <property type="entry name" value="HTH_TetR"/>
</dbReference>
<feature type="DNA-binding region" description="H-T-H motif" evidence="4">
    <location>
        <begin position="68"/>
        <end position="87"/>
    </location>
</feature>
<dbReference type="AlphaFoldDB" id="A0A917B7L4"/>
<feature type="region of interest" description="Disordered" evidence="5">
    <location>
        <begin position="1"/>
        <end position="44"/>
    </location>
</feature>
<protein>
    <recommendedName>
        <fullName evidence="6">HTH tetR-type domain-containing protein</fullName>
    </recommendedName>
</protein>
<accession>A0A917B7L4</accession>
<dbReference type="PANTHER" id="PTHR30055:SF234">
    <property type="entry name" value="HTH-TYPE TRANSCRIPTIONAL REGULATOR BETI"/>
    <property type="match status" value="1"/>
</dbReference>
<keyword evidence="2 4" id="KW-0238">DNA-binding</keyword>
<keyword evidence="8" id="KW-1185">Reference proteome</keyword>
<reference evidence="7 8" key="1">
    <citation type="journal article" date="2014" name="Int. J. Syst. Evol. Microbiol.">
        <title>Complete genome sequence of Corynebacterium casei LMG S-19264T (=DSM 44701T), isolated from a smear-ripened cheese.</title>
        <authorList>
            <consortium name="US DOE Joint Genome Institute (JGI-PGF)"/>
            <person name="Walter F."/>
            <person name="Albersmeier A."/>
            <person name="Kalinowski J."/>
            <person name="Ruckert C."/>
        </authorList>
    </citation>
    <scope>NUCLEOTIDE SEQUENCE [LARGE SCALE GENOMIC DNA]</scope>
    <source>
        <strain evidence="7 8">CGMCC 1.12976</strain>
    </source>
</reference>
<feature type="compositionally biased region" description="Low complexity" evidence="5">
    <location>
        <begin position="28"/>
        <end position="42"/>
    </location>
</feature>
<dbReference type="InterPro" id="IPR009057">
    <property type="entry name" value="Homeodomain-like_sf"/>
</dbReference>
<feature type="domain" description="HTH tetR-type" evidence="6">
    <location>
        <begin position="45"/>
        <end position="105"/>
    </location>
</feature>
<dbReference type="PROSITE" id="PS50977">
    <property type="entry name" value="HTH_TETR_2"/>
    <property type="match status" value="1"/>
</dbReference>
<dbReference type="SUPFAM" id="SSF46689">
    <property type="entry name" value="Homeodomain-like"/>
    <property type="match status" value="1"/>
</dbReference>
<dbReference type="GO" id="GO:0003700">
    <property type="term" value="F:DNA-binding transcription factor activity"/>
    <property type="evidence" value="ECO:0007669"/>
    <property type="project" value="TreeGrafter"/>
</dbReference>
<evidence type="ECO:0000256" key="4">
    <source>
        <dbReference type="PROSITE-ProRule" id="PRU00335"/>
    </source>
</evidence>
<gene>
    <name evidence="7" type="ORF">GCM10011399_23540</name>
</gene>
<dbReference type="Gene3D" id="1.10.357.10">
    <property type="entry name" value="Tetracycline Repressor, domain 2"/>
    <property type="match status" value="1"/>
</dbReference>
<keyword evidence="1" id="KW-0805">Transcription regulation</keyword>
<name>A0A917B7L4_9MICO</name>
<evidence type="ECO:0000256" key="5">
    <source>
        <dbReference type="SAM" id="MobiDB-lite"/>
    </source>
</evidence>
<dbReference type="Proteomes" id="UP000598775">
    <property type="component" value="Unassembled WGS sequence"/>
</dbReference>
<proteinExistence type="predicted"/>
<dbReference type="PRINTS" id="PR00455">
    <property type="entry name" value="HTHTETR"/>
</dbReference>
<evidence type="ECO:0000313" key="8">
    <source>
        <dbReference type="Proteomes" id="UP000598775"/>
    </source>
</evidence>
<evidence type="ECO:0000256" key="3">
    <source>
        <dbReference type="ARBA" id="ARBA00023163"/>
    </source>
</evidence>
<dbReference type="GO" id="GO:0000976">
    <property type="term" value="F:transcription cis-regulatory region binding"/>
    <property type="evidence" value="ECO:0007669"/>
    <property type="project" value="TreeGrafter"/>
</dbReference>
<organism evidence="7 8">
    <name type="scientific">Subtercola lobariae</name>
    <dbReference type="NCBI Taxonomy" id="1588641"/>
    <lineage>
        <taxon>Bacteria</taxon>
        <taxon>Bacillati</taxon>
        <taxon>Actinomycetota</taxon>
        <taxon>Actinomycetes</taxon>
        <taxon>Micrococcales</taxon>
        <taxon>Microbacteriaceae</taxon>
        <taxon>Subtercola</taxon>
    </lineage>
</organism>
<evidence type="ECO:0000256" key="1">
    <source>
        <dbReference type="ARBA" id="ARBA00023015"/>
    </source>
</evidence>
<dbReference type="EMBL" id="BMGP01000004">
    <property type="protein sequence ID" value="GGF29685.1"/>
    <property type="molecule type" value="Genomic_DNA"/>
</dbReference>
<dbReference type="InterPro" id="IPR050109">
    <property type="entry name" value="HTH-type_TetR-like_transc_reg"/>
</dbReference>
<keyword evidence="3" id="KW-0804">Transcription</keyword>
<sequence length="242" mass="25669">MALRWESTPHLTQRADSDRAVSYRGGVSSPPLKSSHSASPAHGRTDAAEELRVAALRLFVETSYAGTSLQQIADAAGYSKSSVLYHFASKEALLEAALAPAVERLGVLLAGSVGRVTDTDLRAAFVDEFIDYLLEYRLEAHIIINQGQSLAGIATIDRAREWIARLATAFDSEVPSVSQRIRIGVGLAGAAYVLATSAVEMNVTDSIAEVRAALIDVVSELVVPAAVLVPSPTSASPNRLTL</sequence>
<comment type="caution">
    <text evidence="7">The sequence shown here is derived from an EMBL/GenBank/DDBJ whole genome shotgun (WGS) entry which is preliminary data.</text>
</comment>